<organism evidence="4 5">
    <name type="scientific">Gluconobacter potus</name>
    <dbReference type="NCBI Taxonomy" id="2724927"/>
    <lineage>
        <taxon>Bacteria</taxon>
        <taxon>Pseudomonadati</taxon>
        <taxon>Pseudomonadota</taxon>
        <taxon>Alphaproteobacteria</taxon>
        <taxon>Acetobacterales</taxon>
        <taxon>Acetobacteraceae</taxon>
        <taxon>Gluconobacter</taxon>
    </lineage>
</organism>
<proteinExistence type="predicted"/>
<feature type="transmembrane region" description="Helical" evidence="2">
    <location>
        <begin position="39"/>
        <end position="59"/>
    </location>
</feature>
<evidence type="ECO:0000259" key="3">
    <source>
        <dbReference type="Pfam" id="PF04917"/>
    </source>
</evidence>
<keyword evidence="2" id="KW-1133">Transmembrane helix</keyword>
<comment type="caution">
    <text evidence="4">The sequence shown here is derived from an EMBL/GenBank/DDBJ whole genome shotgun (WGS) entry which is preliminary data.</text>
</comment>
<keyword evidence="2" id="KW-0812">Transmembrane</keyword>
<feature type="region of interest" description="Disordered" evidence="1">
    <location>
        <begin position="1"/>
        <end position="24"/>
    </location>
</feature>
<sequence>MKKKLAAQPFAPPPPLHRKGVRHAARSVRHPGRRLKRGFGLLDLTLSLGIGAMAIAGLFQLEADTESGMRAIGLAQTMNQVSLATKGYLSSYSQAILSQTSPGDVVSVPITGASGPVSGTTSLTSSGVLPASFTASAPLGQKLAVLLMHVAATTQVPEHMEGMVTTYGGNNLNDRQLGLVVNKIGGAGGAMMATPAPEISKASIQGAYGGWSYPAASWRTTTGFQPATGHAMEVVDVVGSPVSEYLDRYNTGNPEANTMHTDINMNNQNLSNTLTVSGVGSQDLYLNNSSHTGRVIMWNGGEACNSNSTGCHFDISDDGGFYDNNNNWVQFQGTNSMGGLRIAGTGNNLDVTGRTFAEGRLYAQAGEDIQGTNTLSFSSFGGSLSMVDNNWLRATGGDGFYGILAPMMAAGRFVDENNSNYYMTPSGDSYLNFVNMQSAWVNGTMNVSGNFYAHADAQIDGNLTVGGKIGANGYSPTEGLPNGLAGGVHAWDIVAHGTLGVGTDSGGNILTSFSGDGSGHVGTTLTIGSKAVIGNADGTAVSGNSCSDTGAIAQATDGTGALLSCVRGIWTTPGGFLNQKTYSWMTSGTNTSGGTWFINTAAQTDGHDSANTWGSMALAINGQIVCEQVGTEKDHASCAAMVLPGMSWNVYMTNFRFDNEWTTITGENLP</sequence>
<evidence type="ECO:0000256" key="2">
    <source>
        <dbReference type="SAM" id="Phobius"/>
    </source>
</evidence>
<feature type="domain" description="Bacterial shufflon protein N-terminal" evidence="3">
    <location>
        <begin position="113"/>
        <end position="363"/>
    </location>
</feature>
<dbReference type="RefSeq" id="WP_062497339.1">
    <property type="nucleotide sequence ID" value="NZ_LHZB01000118.1"/>
</dbReference>
<accession>A0A149QSG9</accession>
<dbReference type="PATRIC" id="fig|442.7.peg.3337"/>
<protein>
    <recommendedName>
        <fullName evidence="3">Bacterial shufflon protein N-terminal domain-containing protein</fullName>
    </recommendedName>
</protein>
<dbReference type="Proteomes" id="UP000075573">
    <property type="component" value="Unassembled WGS sequence"/>
</dbReference>
<dbReference type="EMBL" id="LHZB01000118">
    <property type="protein sequence ID" value="KXV00057.1"/>
    <property type="molecule type" value="Genomic_DNA"/>
</dbReference>
<gene>
    <name evidence="4" type="ORF">AD929_12565</name>
</gene>
<reference evidence="4 5" key="1">
    <citation type="submission" date="2015-06" db="EMBL/GenBank/DDBJ databases">
        <title>Improved classification and identification of acetic acid bacteria using matrix-assisted laser desorption/ionization time-of-flight mass spectrometry; Gluconobacter nephelii and Gluconobacter uchimurae are later heterotypic synonyms of Gluconobacter japonicus and Gluconobacter oxydans, respectively.</title>
        <authorList>
            <person name="Li L."/>
            <person name="Cleenwerck I."/>
            <person name="De Vuyst L."/>
            <person name="Vandamme P."/>
        </authorList>
    </citation>
    <scope>NUCLEOTIDE SEQUENCE [LARGE SCALE GENOMIC DNA]</scope>
    <source>
        <strain evidence="4 5">LMG 1764</strain>
    </source>
</reference>
<evidence type="ECO:0000313" key="4">
    <source>
        <dbReference type="EMBL" id="KXV00057.1"/>
    </source>
</evidence>
<evidence type="ECO:0000313" key="5">
    <source>
        <dbReference type="Proteomes" id="UP000075573"/>
    </source>
</evidence>
<dbReference type="InterPro" id="IPR007001">
    <property type="entry name" value="Shufflon_N"/>
</dbReference>
<dbReference type="AlphaFoldDB" id="A0A149QSG9"/>
<keyword evidence="2" id="KW-0472">Membrane</keyword>
<dbReference type="Pfam" id="PF04917">
    <property type="entry name" value="Shufflon_N"/>
    <property type="match status" value="1"/>
</dbReference>
<evidence type="ECO:0000256" key="1">
    <source>
        <dbReference type="SAM" id="MobiDB-lite"/>
    </source>
</evidence>
<name>A0A149QSG9_9PROT</name>